<keyword evidence="3" id="KW-0862">Zinc</keyword>
<evidence type="ECO:0000256" key="2">
    <source>
        <dbReference type="PIRSR" id="PIRSR601952-1"/>
    </source>
</evidence>
<sequence length="486" mass="51402">MTMRQEVLMKMLKMAGLALAVTLTGCGSDSDSNDAPPPATAKKNVLFFLGDGMGITTLTAMRIFEVGEAGSITIDTLPETAFVRTYSADGQVTDSAPSMAAYMTGVKMKNEVISMSTATNAYAPDGSQYVDADGNSTCEQDNGAPVETLLELMKGQGFATGVVTTTRVTHATPATTYAHICNRNGENTIAAQMVPGGDGFNAALGDGVDVMLGGGRRHFLPADQSGRRTDGRNLIEEMQAAGYQYVDNTDALMSVADDTKKLLGIFTSSDMSYELDRIPTQEPSLAEMTGKAIDLLSPRDNGFFLMVEGGRIDHALHATSAKRALTDGIAFDNAVKTALEKMEEIDPGLENTLIVVTADHDHTLVINGYAERTGKTTEDHAGVLGMVRNYANGPNKGEPRTDVDGNPYTILGFGNGPNRPATRVALTETQTAADDYLQEAVIQLSSETHGGGDVFLGAVGMGADVFHGVIDNTEVFGKIKAALDLD</sequence>
<feature type="binding site" evidence="3">
    <location>
        <position position="170"/>
    </location>
    <ligand>
        <name>Mg(2+)</name>
        <dbReference type="ChEBI" id="CHEBI:18420"/>
    </ligand>
</feature>
<evidence type="ECO:0000256" key="5">
    <source>
        <dbReference type="SAM" id="SignalP"/>
    </source>
</evidence>
<evidence type="ECO:0000313" key="6">
    <source>
        <dbReference type="EMBL" id="MCE7507280.1"/>
    </source>
</evidence>
<dbReference type="Gene3D" id="3.40.720.10">
    <property type="entry name" value="Alkaline Phosphatase, subunit A"/>
    <property type="match status" value="1"/>
</dbReference>
<dbReference type="EMBL" id="JAJVKT010000001">
    <property type="protein sequence ID" value="MCE7507280.1"/>
    <property type="molecule type" value="Genomic_DNA"/>
</dbReference>
<dbReference type="CDD" id="cd16012">
    <property type="entry name" value="ALP"/>
    <property type="match status" value="1"/>
</dbReference>
<dbReference type="AlphaFoldDB" id="A0A9Q3W2A7"/>
<comment type="cofactor">
    <cofactor evidence="3">
        <name>Mg(2+)</name>
        <dbReference type="ChEBI" id="CHEBI:18420"/>
    </cofactor>
    <text evidence="3">Binds 1 Mg(2+) ion.</text>
</comment>
<dbReference type="GO" id="GO:0046872">
    <property type="term" value="F:metal ion binding"/>
    <property type="evidence" value="ECO:0007669"/>
    <property type="project" value="UniProtKB-KW"/>
</dbReference>
<feature type="binding site" evidence="3">
    <location>
        <position position="360"/>
    </location>
    <ligand>
        <name>Zn(2+)</name>
        <dbReference type="ChEBI" id="CHEBI:29105"/>
        <label>2</label>
    </ligand>
</feature>
<accession>A0A9Q3W2A7</accession>
<dbReference type="SUPFAM" id="SSF53649">
    <property type="entry name" value="Alkaline phosphatase-like"/>
    <property type="match status" value="1"/>
</dbReference>
<dbReference type="SMART" id="SM00098">
    <property type="entry name" value="alkPPc"/>
    <property type="match status" value="1"/>
</dbReference>
<keyword evidence="3" id="KW-0460">Magnesium</keyword>
<dbReference type="InterPro" id="IPR017850">
    <property type="entry name" value="Alkaline_phosphatase_core_sf"/>
</dbReference>
<feature type="binding site" evidence="3">
    <location>
        <position position="172"/>
    </location>
    <ligand>
        <name>Mg(2+)</name>
        <dbReference type="ChEBI" id="CHEBI:18420"/>
    </ligand>
</feature>
<feature type="binding site" evidence="3">
    <location>
        <position position="317"/>
    </location>
    <ligand>
        <name>Zn(2+)</name>
        <dbReference type="ChEBI" id="CHEBI:29105"/>
        <label>2</label>
    </ligand>
</feature>
<feature type="binding site" evidence="3">
    <location>
        <position position="51"/>
    </location>
    <ligand>
        <name>Zn(2+)</name>
        <dbReference type="ChEBI" id="CHEBI:29105"/>
        <label>2</label>
    </ligand>
</feature>
<feature type="signal peptide" evidence="5">
    <location>
        <begin position="1"/>
        <end position="20"/>
    </location>
</feature>
<keyword evidence="1" id="KW-0597">Phosphoprotein</keyword>
<evidence type="ECO:0000256" key="3">
    <source>
        <dbReference type="PIRSR" id="PIRSR601952-2"/>
    </source>
</evidence>
<feature type="chain" id="PRO_5040500872" evidence="5">
    <location>
        <begin position="21"/>
        <end position="486"/>
    </location>
</feature>
<evidence type="ECO:0000313" key="7">
    <source>
        <dbReference type="Proteomes" id="UP001107961"/>
    </source>
</evidence>
<dbReference type="RefSeq" id="WP_080530456.1">
    <property type="nucleotide sequence ID" value="NZ_CP012331.1"/>
</dbReference>
<keyword evidence="6" id="KW-0378">Hydrolase</keyword>
<feature type="binding site" evidence="3">
    <location>
        <position position="313"/>
    </location>
    <ligand>
        <name>Zn(2+)</name>
        <dbReference type="ChEBI" id="CHEBI:29105"/>
        <label>2</label>
    </ligand>
</feature>
<dbReference type="GO" id="GO:0004035">
    <property type="term" value="F:alkaline phosphatase activity"/>
    <property type="evidence" value="ECO:0007669"/>
    <property type="project" value="UniProtKB-EC"/>
</dbReference>
<dbReference type="EC" id="3.1.3.1" evidence="6"/>
<feature type="active site" description="Phosphoserine intermediate" evidence="2">
    <location>
        <position position="95"/>
    </location>
</feature>
<feature type="binding site" evidence="3">
    <location>
        <position position="449"/>
    </location>
    <ligand>
        <name>Zn(2+)</name>
        <dbReference type="ChEBI" id="CHEBI:29105"/>
        <label>2</label>
    </ligand>
</feature>
<reference evidence="6" key="1">
    <citation type="submission" date="2022-01" db="EMBL/GenBank/DDBJ databases">
        <authorList>
            <person name="Karlyshev A.V."/>
            <person name="Jaspars M."/>
        </authorList>
    </citation>
    <scope>NUCLEOTIDE SEQUENCE</scope>
    <source>
        <strain evidence="6">AGSA3-2</strain>
    </source>
</reference>
<evidence type="ECO:0000256" key="1">
    <source>
        <dbReference type="ARBA" id="ARBA00022553"/>
    </source>
</evidence>
<dbReference type="InterPro" id="IPR001952">
    <property type="entry name" value="Alkaline_phosphatase"/>
</dbReference>
<name>A0A9Q3W2A7_9GAMM</name>
<keyword evidence="7" id="KW-1185">Reference proteome</keyword>
<gene>
    <name evidence="6" type="ORF">LZG35_01430</name>
</gene>
<dbReference type="PANTHER" id="PTHR11596:SF5">
    <property type="entry name" value="ALKALINE PHOSPHATASE"/>
    <property type="match status" value="1"/>
</dbReference>
<dbReference type="PROSITE" id="PS51257">
    <property type="entry name" value="PROKAR_LIPOPROTEIN"/>
    <property type="match status" value="1"/>
</dbReference>
<dbReference type="Proteomes" id="UP001107961">
    <property type="component" value="Unassembled WGS sequence"/>
</dbReference>
<feature type="binding site" evidence="3">
    <location>
        <position position="359"/>
    </location>
    <ligand>
        <name>Zn(2+)</name>
        <dbReference type="ChEBI" id="CHEBI:29105"/>
        <label>2</label>
    </ligand>
</feature>
<comment type="cofactor">
    <cofactor evidence="3">
        <name>Zn(2+)</name>
        <dbReference type="ChEBI" id="CHEBI:29105"/>
    </cofactor>
    <text evidence="3">Binds 2 Zn(2+) ions.</text>
</comment>
<protein>
    <submittedName>
        <fullName evidence="6">Alkaline phosphatase</fullName>
        <ecNumber evidence="6">3.1.3.1</ecNumber>
    </submittedName>
</protein>
<organism evidence="6 7">
    <name type="scientific">Alloalcanivorax xenomutans</name>
    <dbReference type="NCBI Taxonomy" id="1094342"/>
    <lineage>
        <taxon>Bacteria</taxon>
        <taxon>Pseudomonadati</taxon>
        <taxon>Pseudomonadota</taxon>
        <taxon>Gammaproteobacteria</taxon>
        <taxon>Oceanospirillales</taxon>
        <taxon>Alcanivoracaceae</taxon>
        <taxon>Alloalcanivorax</taxon>
    </lineage>
</organism>
<keyword evidence="5" id="KW-0732">Signal</keyword>
<dbReference type="PRINTS" id="PR00113">
    <property type="entry name" value="ALKPHPHTASE"/>
</dbReference>
<dbReference type="Pfam" id="PF00245">
    <property type="entry name" value="Alk_phosphatase"/>
    <property type="match status" value="1"/>
</dbReference>
<keyword evidence="3" id="KW-0479">Metal-binding</keyword>
<proteinExistence type="inferred from homology"/>
<feature type="binding site" evidence="3">
    <location>
        <position position="308"/>
    </location>
    <ligand>
        <name>Mg(2+)</name>
        <dbReference type="ChEBI" id="CHEBI:18420"/>
    </ligand>
</feature>
<feature type="binding site" evidence="3">
    <location>
        <position position="51"/>
    </location>
    <ligand>
        <name>Mg(2+)</name>
        <dbReference type="ChEBI" id="CHEBI:18420"/>
    </ligand>
</feature>
<comment type="caution">
    <text evidence="6">The sequence shown here is derived from an EMBL/GenBank/DDBJ whole genome shotgun (WGS) entry which is preliminary data.</text>
</comment>
<dbReference type="PANTHER" id="PTHR11596">
    <property type="entry name" value="ALKALINE PHOSPHATASE"/>
    <property type="match status" value="1"/>
</dbReference>
<evidence type="ECO:0000256" key="4">
    <source>
        <dbReference type="RuleBase" id="RU003946"/>
    </source>
</evidence>
<comment type="similarity">
    <text evidence="4">Belongs to the alkaline phosphatase family.</text>
</comment>